<keyword evidence="10" id="KW-1133">Transmembrane helix</keyword>
<dbReference type="PANTHER" id="PTHR43547">
    <property type="entry name" value="TWO-COMPONENT HISTIDINE KINASE"/>
    <property type="match status" value="1"/>
</dbReference>
<dbReference type="SMART" id="SM00387">
    <property type="entry name" value="HATPase_c"/>
    <property type="match status" value="2"/>
</dbReference>
<feature type="modified residue" description="4-aspartylphosphate" evidence="9">
    <location>
        <position position="758"/>
    </location>
</feature>
<keyword evidence="3 9" id="KW-0597">Phosphoprotein</keyword>
<keyword evidence="4" id="KW-0808">Transferase</keyword>
<comment type="catalytic activity">
    <reaction evidence="1">
        <text>ATP + protein L-histidine = ADP + protein N-phospho-L-histidine.</text>
        <dbReference type="EC" id="2.7.13.3"/>
    </reaction>
</comment>
<feature type="transmembrane region" description="Helical" evidence="10">
    <location>
        <begin position="370"/>
        <end position="388"/>
    </location>
</feature>
<dbReference type="Gene3D" id="3.30.565.10">
    <property type="entry name" value="Histidine kinase-like ATPase, C-terminal domain"/>
    <property type="match status" value="2"/>
</dbReference>
<feature type="transmembrane region" description="Helical" evidence="10">
    <location>
        <begin position="394"/>
        <end position="415"/>
    </location>
</feature>
<dbReference type="SUPFAM" id="SSF55874">
    <property type="entry name" value="ATPase domain of HSP90 chaperone/DNA topoisomerase II/histidine kinase"/>
    <property type="match status" value="2"/>
</dbReference>
<dbReference type="Gene3D" id="2.60.120.260">
    <property type="entry name" value="Galactose-binding domain-like"/>
    <property type="match status" value="1"/>
</dbReference>
<reference evidence="13 14" key="1">
    <citation type="submission" date="2015-09" db="EMBL/GenBank/DDBJ databases">
        <title>Genome sequencing project for genomic taxonomy and phylogenomics of Bacillus-like bacteria.</title>
        <authorList>
            <person name="Liu B."/>
            <person name="Wang J."/>
            <person name="Zhu Y."/>
            <person name="Liu G."/>
            <person name="Chen Q."/>
            <person name="Chen Z."/>
            <person name="Lan J."/>
            <person name="Che J."/>
            <person name="Ge C."/>
            <person name="Shi H."/>
            <person name="Pan Z."/>
            <person name="Liu X."/>
        </authorList>
    </citation>
    <scope>NUCLEOTIDE SEQUENCE [LARGE SCALE GENOMIC DNA]</scope>
    <source>
        <strain evidence="13 14">DSM 8552</strain>
    </source>
</reference>
<evidence type="ECO:0000256" key="3">
    <source>
        <dbReference type="ARBA" id="ARBA00022553"/>
    </source>
</evidence>
<dbReference type="SUPFAM" id="SSF47384">
    <property type="entry name" value="Homodimeric domain of signal transducing histidine kinase"/>
    <property type="match status" value="1"/>
</dbReference>
<dbReference type="Proteomes" id="UP000051063">
    <property type="component" value="Unassembled WGS sequence"/>
</dbReference>
<keyword evidence="10" id="KW-0472">Membrane</keyword>
<dbReference type="InterPro" id="IPR003594">
    <property type="entry name" value="HATPase_dom"/>
</dbReference>
<evidence type="ECO:0000256" key="9">
    <source>
        <dbReference type="PROSITE-ProRule" id="PRU00169"/>
    </source>
</evidence>
<dbReference type="PRINTS" id="PR00344">
    <property type="entry name" value="BCTRLSENSOR"/>
</dbReference>
<dbReference type="SUPFAM" id="SSF52172">
    <property type="entry name" value="CheY-like"/>
    <property type="match status" value="1"/>
</dbReference>
<evidence type="ECO:0000256" key="6">
    <source>
        <dbReference type="ARBA" id="ARBA00022777"/>
    </source>
</evidence>
<dbReference type="InterPro" id="IPR003661">
    <property type="entry name" value="HisK_dim/P_dom"/>
</dbReference>
<dbReference type="SUPFAM" id="SSF49785">
    <property type="entry name" value="Galactose-binding domain-like"/>
    <property type="match status" value="1"/>
</dbReference>
<feature type="transmembrane region" description="Helical" evidence="10">
    <location>
        <begin position="313"/>
        <end position="332"/>
    </location>
</feature>
<dbReference type="CDD" id="cd17574">
    <property type="entry name" value="REC_OmpR"/>
    <property type="match status" value="1"/>
</dbReference>
<keyword evidence="7" id="KW-0067">ATP-binding</keyword>
<dbReference type="PROSITE" id="PS50109">
    <property type="entry name" value="HIS_KIN"/>
    <property type="match status" value="1"/>
</dbReference>
<dbReference type="RefSeq" id="WP_055748158.1">
    <property type="nucleotide sequence ID" value="NZ_LJJB01000015.1"/>
</dbReference>
<keyword evidence="8" id="KW-0902">Two-component regulatory system</keyword>
<evidence type="ECO:0000256" key="8">
    <source>
        <dbReference type="ARBA" id="ARBA00023012"/>
    </source>
</evidence>
<feature type="domain" description="Response regulatory" evidence="12">
    <location>
        <begin position="709"/>
        <end position="825"/>
    </location>
</feature>
<sequence>MSDITNKIVKWKTFVIVSLFLLVLTGSRILWFTMFQSTEQPYAVNGQLDLRNWNAAEGHTIELDGQWEFYPHVWLMDPEYSQQTDKRSHLLIQVPGDWNSILQPGEDTPYGYGSYRLRILVNPEHDLTYSIRIPSVRSSSALYINGRLLAKAGEPGKNKKEYVAGNLPYTSSFVANGSSEIEVVIQAANYDYPGKSGIVRSIKFGTEEAIARQTQLSMAMQLLVAGVSLLHAVYALTLFFMGKRDRRLLYFSLMLASATLMYILATDEKLIPYWFPIDYETGVKLVSYAIIALSCSLLLCVKQQWPAFWKKAFPVYGIVCGAYALLELFLPAKHLMMLLPLDLLIMGTSLLITIGSLLRTSAIKDIKGNTLLLLALVAFADNIVWWGLTDAMEIKVLYYPFDLIIALACFVSLWFRRYFQVHHATIDLAAKLKRADQRKDQFLANTSHELRNPLHSILNLSQAVLEREKKSLHEQSVRDLELVLTVGRRMSFMLHDLLDVMSLKEGAPRLQLRSLSIQTIATGVFDMLQFMTEGKSVRLVDRIPEHFPPVIADENRVIQIVFNLLHNALKYTNEGEVSIQGYVKDGRAHIVISDTGIGMDKETMRRIFEPYEQGDSESAMVEGGFGLGLSISKQLMELHGGSLQAKSVPGQGSEFVFTLPLADQTASQEERQTNNLPSIVFAESTAAAASDPLDSISVQQKTMNANRPRILVVDDDPVNLKVMETILSVEEYDVTSVTNGNQALAVMDSQEWDLVISDVMMPHMSGYELTRTIRERFSITELPILLLTARSQPEDIENGFRVGANDYVTKPVDSWEVRSRVKALTEVKQSVRERLRMEAAWLQAQIQPHFLFNTLNAIMALSEINLDRMRNLLGVFSDFLRYKYKLKNMDELVPVEDELSIVRSYLFIEKERFDERLQVLWEIDDCQELKIPLFTIQPLVENSVRHGIMKRSRGGKIVIRIVNHETYAEISVEDDGVGMEESELQRILEKRMDDESGVGLLNTDLRLKRHYGKGLHIKSKPEVGTSVSFVVWKHHKE</sequence>
<dbReference type="PANTHER" id="PTHR43547:SF2">
    <property type="entry name" value="HYBRID SIGNAL TRANSDUCTION HISTIDINE KINASE C"/>
    <property type="match status" value="1"/>
</dbReference>
<dbReference type="PROSITE" id="PS50110">
    <property type="entry name" value="RESPONSE_REGULATORY"/>
    <property type="match status" value="1"/>
</dbReference>
<evidence type="ECO:0000256" key="1">
    <source>
        <dbReference type="ARBA" id="ARBA00000085"/>
    </source>
</evidence>
<name>A0ABR5MZS2_BRECH</name>
<dbReference type="Gene3D" id="3.40.50.2300">
    <property type="match status" value="1"/>
</dbReference>
<dbReference type="InterPro" id="IPR011006">
    <property type="entry name" value="CheY-like_superfamily"/>
</dbReference>
<dbReference type="InterPro" id="IPR001789">
    <property type="entry name" value="Sig_transdc_resp-reg_receiver"/>
</dbReference>
<dbReference type="SMART" id="SM00388">
    <property type="entry name" value="HisKA"/>
    <property type="match status" value="1"/>
</dbReference>
<evidence type="ECO:0000256" key="7">
    <source>
        <dbReference type="ARBA" id="ARBA00022840"/>
    </source>
</evidence>
<keyword evidence="14" id="KW-1185">Reference proteome</keyword>
<dbReference type="InterPro" id="IPR036890">
    <property type="entry name" value="HATPase_C_sf"/>
</dbReference>
<dbReference type="Pfam" id="PF06580">
    <property type="entry name" value="His_kinase"/>
    <property type="match status" value="1"/>
</dbReference>
<dbReference type="Gene3D" id="1.10.287.130">
    <property type="match status" value="1"/>
</dbReference>
<dbReference type="CDD" id="cd16922">
    <property type="entry name" value="HATPase_EvgS-ArcB-TorS-like"/>
    <property type="match status" value="1"/>
</dbReference>
<dbReference type="SMART" id="SM00448">
    <property type="entry name" value="REC"/>
    <property type="match status" value="1"/>
</dbReference>
<dbReference type="EMBL" id="LJJB01000015">
    <property type="protein sequence ID" value="KQL43615.1"/>
    <property type="molecule type" value="Genomic_DNA"/>
</dbReference>
<protein>
    <recommendedName>
        <fullName evidence="2">histidine kinase</fullName>
        <ecNumber evidence="2">2.7.13.3</ecNumber>
    </recommendedName>
</protein>
<dbReference type="Pfam" id="PF02518">
    <property type="entry name" value="HATPase_c"/>
    <property type="match status" value="2"/>
</dbReference>
<proteinExistence type="predicted"/>
<dbReference type="InterPro" id="IPR010559">
    <property type="entry name" value="Sig_transdc_His_kin_internal"/>
</dbReference>
<evidence type="ECO:0000259" key="12">
    <source>
        <dbReference type="PROSITE" id="PS50110"/>
    </source>
</evidence>
<evidence type="ECO:0000313" key="14">
    <source>
        <dbReference type="Proteomes" id="UP000051063"/>
    </source>
</evidence>
<evidence type="ECO:0000256" key="5">
    <source>
        <dbReference type="ARBA" id="ARBA00022741"/>
    </source>
</evidence>
<feature type="transmembrane region" description="Helical" evidence="10">
    <location>
        <begin position="338"/>
        <end position="358"/>
    </location>
</feature>
<dbReference type="InterPro" id="IPR008979">
    <property type="entry name" value="Galactose-bd-like_sf"/>
</dbReference>
<dbReference type="InterPro" id="IPR005467">
    <property type="entry name" value="His_kinase_dom"/>
</dbReference>
<organism evidence="13 14">
    <name type="scientific">Brevibacillus choshinensis</name>
    <dbReference type="NCBI Taxonomy" id="54911"/>
    <lineage>
        <taxon>Bacteria</taxon>
        <taxon>Bacillati</taxon>
        <taxon>Bacillota</taxon>
        <taxon>Bacilli</taxon>
        <taxon>Bacillales</taxon>
        <taxon>Paenibacillaceae</taxon>
        <taxon>Brevibacillus</taxon>
    </lineage>
</organism>
<accession>A0ABR5MZS2</accession>
<comment type="caution">
    <text evidence="13">The sequence shown here is derived from an EMBL/GenBank/DDBJ whole genome shotgun (WGS) entry which is preliminary data.</text>
</comment>
<feature type="transmembrane region" description="Helical" evidence="10">
    <location>
        <begin position="12"/>
        <end position="31"/>
    </location>
</feature>
<dbReference type="InterPro" id="IPR036097">
    <property type="entry name" value="HisK_dim/P_sf"/>
</dbReference>
<evidence type="ECO:0000256" key="2">
    <source>
        <dbReference type="ARBA" id="ARBA00012438"/>
    </source>
</evidence>
<gene>
    <name evidence="13" type="ORF">AN963_29720</name>
</gene>
<feature type="domain" description="Histidine kinase" evidence="11">
    <location>
        <begin position="445"/>
        <end position="663"/>
    </location>
</feature>
<keyword evidence="5" id="KW-0547">Nucleotide-binding</keyword>
<feature type="transmembrane region" description="Helical" evidence="10">
    <location>
        <begin position="218"/>
        <end position="241"/>
    </location>
</feature>
<dbReference type="Pfam" id="PF00512">
    <property type="entry name" value="HisKA"/>
    <property type="match status" value="1"/>
</dbReference>
<dbReference type="EC" id="2.7.13.3" evidence="2"/>
<evidence type="ECO:0000259" key="11">
    <source>
        <dbReference type="PROSITE" id="PS50109"/>
    </source>
</evidence>
<dbReference type="Pfam" id="PF00072">
    <property type="entry name" value="Response_reg"/>
    <property type="match status" value="1"/>
</dbReference>
<keyword evidence="6" id="KW-0418">Kinase</keyword>
<keyword evidence="10" id="KW-0812">Transmembrane</keyword>
<feature type="transmembrane region" description="Helical" evidence="10">
    <location>
        <begin position="248"/>
        <end position="265"/>
    </location>
</feature>
<evidence type="ECO:0000256" key="4">
    <source>
        <dbReference type="ARBA" id="ARBA00022679"/>
    </source>
</evidence>
<dbReference type="InterPro" id="IPR004358">
    <property type="entry name" value="Sig_transdc_His_kin-like_C"/>
</dbReference>
<dbReference type="CDD" id="cd00082">
    <property type="entry name" value="HisKA"/>
    <property type="match status" value="1"/>
</dbReference>
<feature type="transmembrane region" description="Helical" evidence="10">
    <location>
        <begin position="285"/>
        <end position="301"/>
    </location>
</feature>
<evidence type="ECO:0000313" key="13">
    <source>
        <dbReference type="EMBL" id="KQL43615.1"/>
    </source>
</evidence>
<evidence type="ECO:0000256" key="10">
    <source>
        <dbReference type="SAM" id="Phobius"/>
    </source>
</evidence>